<gene>
    <name evidence="1" type="ORF">HMPREF1872_00698</name>
</gene>
<evidence type="ECO:0000313" key="2">
    <source>
        <dbReference type="Proteomes" id="UP000070080"/>
    </source>
</evidence>
<dbReference type="STRING" id="1497955.HMPREF1872_00698"/>
<dbReference type="Proteomes" id="UP000070080">
    <property type="component" value="Unassembled WGS sequence"/>
</dbReference>
<dbReference type="AlphaFoldDB" id="A0A133YDZ3"/>
<accession>A0A133YDZ3</accession>
<keyword evidence="2" id="KW-1185">Reference proteome</keyword>
<sequence>MPKPKDKELTVLMIDAAKPIAPATALDAVLFKNRPSDKVIIDDTIVINIVGEDRKSKALTILPC</sequence>
<dbReference type="EMBL" id="LSCV01000016">
    <property type="protein sequence ID" value="KXB41381.1"/>
    <property type="molecule type" value="Genomic_DNA"/>
</dbReference>
<protein>
    <submittedName>
        <fullName evidence="1">Uncharacterized protein</fullName>
    </submittedName>
</protein>
<proteinExistence type="predicted"/>
<reference evidence="2" key="1">
    <citation type="submission" date="2016-01" db="EMBL/GenBank/DDBJ databases">
        <authorList>
            <person name="Mitreva M."/>
            <person name="Pepin K.H."/>
            <person name="Mihindukulasuriya K.A."/>
            <person name="Fulton R."/>
            <person name="Fronick C."/>
            <person name="O'Laughlin M."/>
            <person name="Miner T."/>
            <person name="Herter B."/>
            <person name="Rosa B.A."/>
            <person name="Cordes M."/>
            <person name="Tomlinson C."/>
            <person name="Wollam A."/>
            <person name="Palsikar V.B."/>
            <person name="Mardis E.R."/>
            <person name="Wilson R.K."/>
        </authorList>
    </citation>
    <scope>NUCLEOTIDE SEQUENCE [LARGE SCALE GENOMIC DNA]</scope>
    <source>
        <strain evidence="2">KA00274</strain>
    </source>
</reference>
<organism evidence="1 2">
    <name type="scientific">Amygdalobacter nucleatus</name>
    <dbReference type="NCBI Taxonomy" id="3029274"/>
    <lineage>
        <taxon>Bacteria</taxon>
        <taxon>Bacillati</taxon>
        <taxon>Bacillota</taxon>
        <taxon>Clostridia</taxon>
        <taxon>Eubacteriales</taxon>
        <taxon>Oscillospiraceae</taxon>
        <taxon>Amygdalobacter</taxon>
    </lineage>
</organism>
<evidence type="ECO:0000313" key="1">
    <source>
        <dbReference type="EMBL" id="KXB41381.1"/>
    </source>
</evidence>
<comment type="caution">
    <text evidence="1">The sequence shown here is derived from an EMBL/GenBank/DDBJ whole genome shotgun (WGS) entry which is preliminary data.</text>
</comment>
<name>A0A133YDZ3_9FIRM</name>